<dbReference type="EMBL" id="RDSM01000001">
    <property type="protein sequence ID" value="RXH56784.1"/>
    <property type="molecule type" value="Genomic_DNA"/>
</dbReference>
<reference evidence="2 3" key="1">
    <citation type="submission" date="2018-11" db="EMBL/GenBank/DDBJ databases">
        <authorList>
            <person name="Mardanov A.V."/>
            <person name="Ravin N.V."/>
            <person name="Dedysh S.N."/>
        </authorList>
    </citation>
    <scope>NUCLEOTIDE SEQUENCE [LARGE SCALE GENOMIC DNA]</scope>
    <source>
        <strain evidence="2 3">AF10</strain>
    </source>
</reference>
<comment type="caution">
    <text evidence="2">The sequence shown here is derived from an EMBL/GenBank/DDBJ whole genome shotgun (WGS) entry which is preliminary data.</text>
</comment>
<evidence type="ECO:0000313" key="3">
    <source>
        <dbReference type="Proteomes" id="UP000289437"/>
    </source>
</evidence>
<keyword evidence="3" id="KW-1185">Reference proteome</keyword>
<dbReference type="Proteomes" id="UP000289437">
    <property type="component" value="Unassembled WGS sequence"/>
</dbReference>
<sequence>MGLAADMVAHSWFDRIVLRRQPNRCPGRGRLHSRVGCTELASSYSYLDFEAIKSPTQRTASIRHLTTEKSSSSARTPNEYRGHSCTPHRLMVTIYPARKKPK</sequence>
<name>A0A4V1L5S5_9BACT</name>
<dbReference type="AlphaFoldDB" id="A0A4V1L5S5"/>
<gene>
    <name evidence="2" type="ORF">GRAN_0094</name>
</gene>
<evidence type="ECO:0000256" key="1">
    <source>
        <dbReference type="SAM" id="MobiDB-lite"/>
    </source>
</evidence>
<reference evidence="3" key="2">
    <citation type="submission" date="2019-02" db="EMBL/GenBank/DDBJ databases">
        <title>Granulicella sibirica sp. nov., a psychrotolerant acidobacterium isolated from an organic soil layer in forested tundra, West Siberia.</title>
        <authorList>
            <person name="Oshkin I.Y."/>
            <person name="Kulichevskaya I.S."/>
            <person name="Rijpstra W.I.C."/>
            <person name="Sinninghe Damste J.S."/>
            <person name="Rakitin A.L."/>
            <person name="Ravin N.V."/>
            <person name="Dedysh S.N."/>
        </authorList>
    </citation>
    <scope>NUCLEOTIDE SEQUENCE [LARGE SCALE GENOMIC DNA]</scope>
    <source>
        <strain evidence="3">AF10</strain>
    </source>
</reference>
<evidence type="ECO:0000313" key="2">
    <source>
        <dbReference type="EMBL" id="RXH56784.1"/>
    </source>
</evidence>
<feature type="region of interest" description="Disordered" evidence="1">
    <location>
        <begin position="58"/>
        <end position="84"/>
    </location>
</feature>
<accession>A0A4V1L5S5</accession>
<proteinExistence type="predicted"/>
<organism evidence="2 3">
    <name type="scientific">Granulicella sibirica</name>
    <dbReference type="NCBI Taxonomy" id="2479048"/>
    <lineage>
        <taxon>Bacteria</taxon>
        <taxon>Pseudomonadati</taxon>
        <taxon>Acidobacteriota</taxon>
        <taxon>Terriglobia</taxon>
        <taxon>Terriglobales</taxon>
        <taxon>Acidobacteriaceae</taxon>
        <taxon>Granulicella</taxon>
    </lineage>
</organism>
<protein>
    <submittedName>
        <fullName evidence="2">Uncharacterized protein</fullName>
    </submittedName>
</protein>